<dbReference type="InterPro" id="IPR000438">
    <property type="entry name" value="Acetyl_CoA_COase_Trfase_b_su"/>
</dbReference>
<keyword evidence="5" id="KW-0067">ATP-binding</keyword>
<comment type="pathway">
    <text evidence="5">Lipid metabolism; malonyl-CoA biosynthesis; malonyl-CoA from acetyl-CoA: step 1/1.</text>
</comment>
<protein>
    <recommendedName>
        <fullName evidence="5">Acetyl-coenzyme A carboxylase carboxyl transferase subunit beta</fullName>
        <shortName evidence="5">ACCase subunit beta</shortName>
        <shortName evidence="5">Acetyl-CoA carboxylase carboxyltransferase subunit beta</shortName>
        <ecNumber evidence="5">2.1.3.15</ecNumber>
    </recommendedName>
</protein>
<comment type="caution">
    <text evidence="7">The sequence shown here is derived from an EMBL/GenBank/DDBJ whole genome shotgun (WGS) entry which is preliminary data.</text>
</comment>
<dbReference type="Proteomes" id="UP001597252">
    <property type="component" value="Unassembled WGS sequence"/>
</dbReference>
<dbReference type="EC" id="2.1.3.15" evidence="5"/>
<comment type="similarity">
    <text evidence="5">Belongs to the AccD/PCCB family.</text>
</comment>
<keyword evidence="5" id="KW-0275">Fatty acid biosynthesis</keyword>
<dbReference type="GO" id="GO:0016740">
    <property type="term" value="F:transferase activity"/>
    <property type="evidence" value="ECO:0007669"/>
    <property type="project" value="UniProtKB-KW"/>
</dbReference>
<dbReference type="SUPFAM" id="SSF52096">
    <property type="entry name" value="ClpP/crotonase"/>
    <property type="match status" value="1"/>
</dbReference>
<dbReference type="Gene3D" id="3.90.226.10">
    <property type="entry name" value="2-enoyl-CoA Hydratase, Chain A, domain 1"/>
    <property type="match status" value="1"/>
</dbReference>
<feature type="domain" description="CoA carboxyltransferase N-terminal" evidence="6">
    <location>
        <begin position="25"/>
        <end position="275"/>
    </location>
</feature>
<evidence type="ECO:0000256" key="3">
    <source>
        <dbReference type="ARBA" id="ARBA00022771"/>
    </source>
</evidence>
<evidence type="ECO:0000256" key="2">
    <source>
        <dbReference type="ARBA" id="ARBA00022679"/>
    </source>
</evidence>
<name>A0ABW4E4J1_9LACO</name>
<evidence type="ECO:0000313" key="7">
    <source>
        <dbReference type="EMBL" id="MFD1484809.1"/>
    </source>
</evidence>
<keyword evidence="5" id="KW-0479">Metal-binding</keyword>
<keyword evidence="5" id="KW-0963">Cytoplasm</keyword>
<dbReference type="RefSeq" id="WP_191987994.1">
    <property type="nucleotide sequence ID" value="NZ_JBHTON010000016.1"/>
</dbReference>
<dbReference type="InterPro" id="IPR011762">
    <property type="entry name" value="COA_CT_N"/>
</dbReference>
<dbReference type="PANTHER" id="PTHR42995:SF5">
    <property type="entry name" value="ACETYL-COENZYME A CARBOXYLASE CARBOXYL TRANSFERASE SUBUNIT BETA, CHLOROPLASTIC"/>
    <property type="match status" value="1"/>
</dbReference>
<comment type="function">
    <text evidence="5">Component of the acetyl coenzyme A carboxylase (ACC) complex. Biotin carboxylase (BC) catalyzes the carboxylation of biotin on its carrier protein (BCCP) and then the CO(2) group is transferred by the transcarboxylase to acetyl-CoA to form malonyl-CoA.</text>
</comment>
<proteinExistence type="inferred from homology"/>
<keyword evidence="5" id="KW-0276">Fatty acid metabolism</keyword>
<keyword evidence="5" id="KW-0547">Nucleotide-binding</keyword>
<dbReference type="EMBL" id="JBHTON010000016">
    <property type="protein sequence ID" value="MFD1484809.1"/>
    <property type="molecule type" value="Genomic_DNA"/>
</dbReference>
<comment type="subcellular location">
    <subcellularLocation>
        <location evidence="5">Cytoplasm</location>
    </subcellularLocation>
</comment>
<dbReference type="HAMAP" id="MF_01395">
    <property type="entry name" value="AcetylCoA_CT_beta"/>
    <property type="match status" value="1"/>
</dbReference>
<organism evidence="7 8">
    <name type="scientific">Lacticaseibacillus baoqingensis</name>
    <dbReference type="NCBI Taxonomy" id="2486013"/>
    <lineage>
        <taxon>Bacteria</taxon>
        <taxon>Bacillati</taxon>
        <taxon>Bacillota</taxon>
        <taxon>Bacilli</taxon>
        <taxon>Lactobacillales</taxon>
        <taxon>Lactobacillaceae</taxon>
        <taxon>Lacticaseibacillus</taxon>
    </lineage>
</organism>
<keyword evidence="5" id="KW-0862">Zinc</keyword>
<evidence type="ECO:0000313" key="8">
    <source>
        <dbReference type="Proteomes" id="UP001597252"/>
    </source>
</evidence>
<keyword evidence="2 5" id="KW-0808">Transferase</keyword>
<feature type="binding site" evidence="5">
    <location>
        <position position="50"/>
    </location>
    <ligand>
        <name>Zn(2+)</name>
        <dbReference type="ChEBI" id="CHEBI:29105"/>
    </ligand>
</feature>
<evidence type="ECO:0000259" key="6">
    <source>
        <dbReference type="PROSITE" id="PS50980"/>
    </source>
</evidence>
<evidence type="ECO:0000256" key="4">
    <source>
        <dbReference type="ARBA" id="ARBA00023098"/>
    </source>
</evidence>
<dbReference type="PANTHER" id="PTHR42995">
    <property type="entry name" value="ACETYL-COENZYME A CARBOXYLASE CARBOXYL TRANSFERASE SUBUNIT BETA, CHLOROPLASTIC"/>
    <property type="match status" value="1"/>
</dbReference>
<comment type="cofactor">
    <cofactor evidence="5">
        <name>Zn(2+)</name>
        <dbReference type="ChEBI" id="CHEBI:29105"/>
    </cofactor>
    <text evidence="5">Binds 1 zinc ion per subunit.</text>
</comment>
<comment type="subunit">
    <text evidence="5">Acetyl-CoA carboxylase is a heterohexamer composed of biotin carboxyl carrier protein (AccB), biotin carboxylase (AccC) and two subunits each of ACCase subunit alpha (AccA) and ACCase subunit beta (AccD).</text>
</comment>
<feature type="binding site" evidence="5">
    <location>
        <position position="29"/>
    </location>
    <ligand>
        <name>Zn(2+)</name>
        <dbReference type="ChEBI" id="CHEBI:29105"/>
    </ligand>
</feature>
<accession>A0ABW4E4J1</accession>
<dbReference type="PROSITE" id="PS50980">
    <property type="entry name" value="COA_CT_NTER"/>
    <property type="match status" value="1"/>
</dbReference>
<evidence type="ECO:0000256" key="5">
    <source>
        <dbReference type="HAMAP-Rule" id="MF_01395"/>
    </source>
</evidence>
<dbReference type="InterPro" id="IPR034733">
    <property type="entry name" value="AcCoA_carboxyl_beta"/>
</dbReference>
<reference evidence="8" key="1">
    <citation type="journal article" date="2019" name="Int. J. Syst. Evol. Microbiol.">
        <title>The Global Catalogue of Microorganisms (GCM) 10K type strain sequencing project: providing services to taxonomists for standard genome sequencing and annotation.</title>
        <authorList>
            <consortium name="The Broad Institute Genomics Platform"/>
            <consortium name="The Broad Institute Genome Sequencing Center for Infectious Disease"/>
            <person name="Wu L."/>
            <person name="Ma J."/>
        </authorList>
    </citation>
    <scope>NUCLEOTIDE SEQUENCE [LARGE SCALE GENOMIC DNA]</scope>
    <source>
        <strain evidence="8">CCM 8903</strain>
    </source>
</reference>
<dbReference type="InterPro" id="IPR029045">
    <property type="entry name" value="ClpP/crotonase-like_dom_sf"/>
</dbReference>
<feature type="binding site" evidence="5">
    <location>
        <position position="32"/>
    </location>
    <ligand>
        <name>Zn(2+)</name>
        <dbReference type="ChEBI" id="CHEBI:29105"/>
    </ligand>
</feature>
<keyword evidence="3 5" id="KW-0863">Zinc-finger</keyword>
<gene>
    <name evidence="5" type="primary">accD</name>
    <name evidence="7" type="ORF">ACFQ5J_06165</name>
</gene>
<dbReference type="Pfam" id="PF01039">
    <property type="entry name" value="Carboxyl_trans"/>
    <property type="match status" value="1"/>
</dbReference>
<keyword evidence="8" id="KW-1185">Reference proteome</keyword>
<sequence>MLKTSTPAPLDQAVIAKAQALPTGLWLTCPNCHASAYRRRFGAAKVCPQCGYGLRLTAHERIAQLTQQFEQWDQQLPQLPTDFPGYADKRQAAASASGSDESVICGQALIGAHTVALGVMDSHYMMGSLGTVAGERLCRLFERATQARLPVVVVATSGGARMQEGIQSLMQMAKVSQAVAHHAAAGLLYIVVLSDPTMGGVAASFAMQGDIILAEPHSRVGFAGKRVIEATIHAQLPADFQRAEAVQKAGFIDAIVPRSALGAKLAALLALHEGC</sequence>
<keyword evidence="4 5" id="KW-0443">Lipid metabolism</keyword>
<comment type="catalytic activity">
    <reaction evidence="5">
        <text>N(6)-carboxybiotinyl-L-lysyl-[protein] + acetyl-CoA = N(6)-biotinyl-L-lysyl-[protein] + malonyl-CoA</text>
        <dbReference type="Rhea" id="RHEA:54728"/>
        <dbReference type="Rhea" id="RHEA-COMP:10505"/>
        <dbReference type="Rhea" id="RHEA-COMP:10506"/>
        <dbReference type="ChEBI" id="CHEBI:57288"/>
        <dbReference type="ChEBI" id="CHEBI:57384"/>
        <dbReference type="ChEBI" id="CHEBI:83144"/>
        <dbReference type="ChEBI" id="CHEBI:83145"/>
        <dbReference type="EC" id="2.1.3.15"/>
    </reaction>
</comment>
<comment type="caution">
    <text evidence="5">Lacks conserved residue(s) required for the propagation of feature annotation.</text>
</comment>
<dbReference type="PRINTS" id="PR01070">
    <property type="entry name" value="ACCCTRFRASEB"/>
</dbReference>
<evidence type="ECO:0000256" key="1">
    <source>
        <dbReference type="ARBA" id="ARBA00022516"/>
    </source>
</evidence>
<feature type="binding site" evidence="5">
    <location>
        <position position="47"/>
    </location>
    <ligand>
        <name>Zn(2+)</name>
        <dbReference type="ChEBI" id="CHEBI:29105"/>
    </ligand>
</feature>
<keyword evidence="1 5" id="KW-0444">Lipid biosynthesis</keyword>